<dbReference type="KEGG" id="tva:4758550"/>
<dbReference type="GO" id="GO:0030896">
    <property type="term" value="C:checkpoint clamp complex"/>
    <property type="evidence" value="ECO:0000318"/>
    <property type="project" value="GO_Central"/>
</dbReference>
<dbReference type="InterPro" id="IPR046938">
    <property type="entry name" value="DNA_clamp_sf"/>
</dbReference>
<dbReference type="SMR" id="A2F303"/>
<dbReference type="Pfam" id="PF04139">
    <property type="entry name" value="Rad9"/>
    <property type="match status" value="1"/>
</dbReference>
<dbReference type="STRING" id="5722.A2F303"/>
<dbReference type="GO" id="GO:0006281">
    <property type="term" value="P:DNA repair"/>
    <property type="evidence" value="ECO:0000318"/>
    <property type="project" value="GO_Central"/>
</dbReference>
<evidence type="ECO:0000313" key="3">
    <source>
        <dbReference type="Proteomes" id="UP000001542"/>
    </source>
</evidence>
<dbReference type="RefSeq" id="XP_001313657.1">
    <property type="nucleotide sequence ID" value="XM_001313656.1"/>
</dbReference>
<sequence length="347" mass="39643">MKATTVNQERINILLRAFKNLGRINEDIVICAMKDEFMIFVNNVSHTCRPVIRFKPEFFNSYEYTSDQENVIFQITAKSITNNTKNLTNSIQLDLEIDTTRTMLLLKMVDQNKIIHNFELFLQDAISAVGDYFSTTIYQVAKLRMNHTYFGDIKVAFKRVHFINLSINSQKSLLYANFSSEDEEKSKNDSSLNIKQNQNCNIELNDTKFRNLEFSIGDFRNILRVNRIFSEISDIYLSFPGIPVVIRSYYQNNTVEVESAIATMSDDINNEETNENTQQIPQPPKAQFPPEPPKFPAPIGVSQDKSDSSQFLIGSIFSPITQERKRLTITVSASQSEGSSLSSDDSD</sequence>
<dbReference type="SUPFAM" id="SSF55979">
    <property type="entry name" value="DNA clamp"/>
    <property type="match status" value="1"/>
</dbReference>
<dbReference type="PANTHER" id="PTHR15237:SF0">
    <property type="entry name" value="CELL CYCLE CHECKPOINT CONTROL PROTEIN"/>
    <property type="match status" value="1"/>
</dbReference>
<dbReference type="Proteomes" id="UP000001542">
    <property type="component" value="Unassembled WGS sequence"/>
</dbReference>
<dbReference type="GO" id="GO:0071479">
    <property type="term" value="P:cellular response to ionizing radiation"/>
    <property type="evidence" value="ECO:0000318"/>
    <property type="project" value="GO_Central"/>
</dbReference>
<keyword evidence="3" id="KW-1185">Reference proteome</keyword>
<dbReference type="EMBL" id="DS113591">
    <property type="protein sequence ID" value="EAY00728.1"/>
    <property type="molecule type" value="Genomic_DNA"/>
</dbReference>
<dbReference type="GO" id="GO:0031573">
    <property type="term" value="P:mitotic intra-S DNA damage checkpoint signaling"/>
    <property type="evidence" value="ECO:0000318"/>
    <property type="project" value="GO_Central"/>
</dbReference>
<dbReference type="Gene3D" id="3.70.10.10">
    <property type="match status" value="1"/>
</dbReference>
<protein>
    <submittedName>
        <fullName evidence="2">Uncharacterized protein</fullName>
    </submittedName>
</protein>
<dbReference type="AlphaFoldDB" id="A2F303"/>
<feature type="region of interest" description="Disordered" evidence="1">
    <location>
        <begin position="272"/>
        <end position="307"/>
    </location>
</feature>
<feature type="compositionally biased region" description="Pro residues" evidence="1">
    <location>
        <begin position="281"/>
        <end position="296"/>
    </location>
</feature>
<proteinExistence type="predicted"/>
<reference evidence="2" key="2">
    <citation type="journal article" date="2007" name="Science">
        <title>Draft genome sequence of the sexually transmitted pathogen Trichomonas vaginalis.</title>
        <authorList>
            <person name="Carlton J.M."/>
            <person name="Hirt R.P."/>
            <person name="Silva J.C."/>
            <person name="Delcher A.L."/>
            <person name="Schatz M."/>
            <person name="Zhao Q."/>
            <person name="Wortman J.R."/>
            <person name="Bidwell S.L."/>
            <person name="Alsmark U.C.M."/>
            <person name="Besteiro S."/>
            <person name="Sicheritz-Ponten T."/>
            <person name="Noel C.J."/>
            <person name="Dacks J.B."/>
            <person name="Foster P.G."/>
            <person name="Simillion C."/>
            <person name="Van de Peer Y."/>
            <person name="Miranda-Saavedra D."/>
            <person name="Barton G.J."/>
            <person name="Westrop G.D."/>
            <person name="Mueller S."/>
            <person name="Dessi D."/>
            <person name="Fiori P.L."/>
            <person name="Ren Q."/>
            <person name="Paulsen I."/>
            <person name="Zhang H."/>
            <person name="Bastida-Corcuera F.D."/>
            <person name="Simoes-Barbosa A."/>
            <person name="Brown M.T."/>
            <person name="Hayes R.D."/>
            <person name="Mukherjee M."/>
            <person name="Okumura C.Y."/>
            <person name="Schneider R."/>
            <person name="Smith A.J."/>
            <person name="Vanacova S."/>
            <person name="Villalvazo M."/>
            <person name="Haas B.J."/>
            <person name="Pertea M."/>
            <person name="Feldblyum T.V."/>
            <person name="Utterback T.R."/>
            <person name="Shu C.L."/>
            <person name="Osoegawa K."/>
            <person name="de Jong P.J."/>
            <person name="Hrdy I."/>
            <person name="Horvathova L."/>
            <person name="Zubacova Z."/>
            <person name="Dolezal P."/>
            <person name="Malik S.B."/>
            <person name="Logsdon J.M. Jr."/>
            <person name="Henze K."/>
            <person name="Gupta A."/>
            <person name="Wang C.C."/>
            <person name="Dunne R.L."/>
            <person name="Upcroft J.A."/>
            <person name="Upcroft P."/>
            <person name="White O."/>
            <person name="Salzberg S.L."/>
            <person name="Tang P."/>
            <person name="Chiu C.-H."/>
            <person name="Lee Y.-S."/>
            <person name="Embley T.M."/>
            <person name="Coombs G.H."/>
            <person name="Mottram J.C."/>
            <person name="Tachezy J."/>
            <person name="Fraser-Liggett C.M."/>
            <person name="Johnson P.J."/>
        </authorList>
    </citation>
    <scope>NUCLEOTIDE SEQUENCE [LARGE SCALE GENOMIC DNA]</scope>
    <source>
        <strain evidence="2">G3</strain>
    </source>
</reference>
<dbReference type="VEuPathDB" id="TrichDB:TVAGG3_0829930"/>
<name>A2F303_TRIV3</name>
<accession>A2F303</accession>
<dbReference type="VEuPathDB" id="TrichDB:TVAG_085620"/>
<dbReference type="PANTHER" id="PTHR15237">
    <property type="entry name" value="DNA REPAIR PROTEIN RAD9"/>
    <property type="match status" value="1"/>
</dbReference>
<dbReference type="InParanoid" id="A2F303"/>
<evidence type="ECO:0000256" key="1">
    <source>
        <dbReference type="SAM" id="MobiDB-lite"/>
    </source>
</evidence>
<dbReference type="InterPro" id="IPR007268">
    <property type="entry name" value="Rad9/Ddc1"/>
</dbReference>
<dbReference type="FunFam" id="3.70.10.10:FF:000070">
    <property type="entry name" value="Uncharacterized protein"/>
    <property type="match status" value="1"/>
</dbReference>
<gene>
    <name evidence="2" type="ORF">TVAG_085620</name>
</gene>
<organism evidence="2 3">
    <name type="scientific">Trichomonas vaginalis (strain ATCC PRA-98 / G3)</name>
    <dbReference type="NCBI Taxonomy" id="412133"/>
    <lineage>
        <taxon>Eukaryota</taxon>
        <taxon>Metamonada</taxon>
        <taxon>Parabasalia</taxon>
        <taxon>Trichomonadida</taxon>
        <taxon>Trichomonadidae</taxon>
        <taxon>Trichomonas</taxon>
    </lineage>
</organism>
<evidence type="ECO:0000313" key="2">
    <source>
        <dbReference type="EMBL" id="EAY00728.1"/>
    </source>
</evidence>
<dbReference type="GO" id="GO:0000076">
    <property type="term" value="P:DNA replication checkpoint signaling"/>
    <property type="evidence" value="ECO:0000318"/>
    <property type="project" value="GO_Central"/>
</dbReference>
<reference evidence="2" key="1">
    <citation type="submission" date="2006-10" db="EMBL/GenBank/DDBJ databases">
        <authorList>
            <person name="Amadeo P."/>
            <person name="Zhao Q."/>
            <person name="Wortman J."/>
            <person name="Fraser-Liggett C."/>
            <person name="Carlton J."/>
        </authorList>
    </citation>
    <scope>NUCLEOTIDE SEQUENCE</scope>
    <source>
        <strain evidence="2">G3</strain>
    </source>
</reference>